<name>A0A8K0CIP1_IGNLU</name>
<dbReference type="EMBL" id="VTPC01080963">
    <property type="protein sequence ID" value="KAF2887945.1"/>
    <property type="molecule type" value="Genomic_DNA"/>
</dbReference>
<reference evidence="2" key="1">
    <citation type="submission" date="2019-08" db="EMBL/GenBank/DDBJ databases">
        <title>The genome of the North American firefly Photinus pyralis.</title>
        <authorList>
            <consortium name="Photinus pyralis genome working group"/>
            <person name="Fallon T.R."/>
            <person name="Sander Lower S.E."/>
            <person name="Weng J.-K."/>
        </authorList>
    </citation>
    <scope>NUCLEOTIDE SEQUENCE</scope>
    <source>
        <strain evidence="2">TRF0915ILg1</strain>
        <tissue evidence="2">Whole body</tissue>
    </source>
</reference>
<accession>A0A8K0CIP1</accession>
<gene>
    <name evidence="2" type="ORF">ILUMI_18227</name>
</gene>
<comment type="caution">
    <text evidence="2">The sequence shown here is derived from an EMBL/GenBank/DDBJ whole genome shotgun (WGS) entry which is preliminary data.</text>
</comment>
<dbReference type="AlphaFoldDB" id="A0A8K0CIP1"/>
<protein>
    <recommendedName>
        <fullName evidence="1">PiggyBac transposable element-derived protein domain-containing protein</fullName>
    </recommendedName>
</protein>
<feature type="non-terminal residue" evidence="2">
    <location>
        <position position="1"/>
    </location>
</feature>
<feature type="domain" description="PiggyBac transposable element-derived protein" evidence="1">
    <location>
        <begin position="84"/>
        <end position="144"/>
    </location>
</feature>
<evidence type="ECO:0000259" key="1">
    <source>
        <dbReference type="Pfam" id="PF13843"/>
    </source>
</evidence>
<dbReference type="Proteomes" id="UP000801492">
    <property type="component" value="Unassembled WGS sequence"/>
</dbReference>
<organism evidence="2 3">
    <name type="scientific">Ignelater luminosus</name>
    <name type="common">Cucubano</name>
    <name type="synonym">Pyrophorus luminosus</name>
    <dbReference type="NCBI Taxonomy" id="2038154"/>
    <lineage>
        <taxon>Eukaryota</taxon>
        <taxon>Metazoa</taxon>
        <taxon>Ecdysozoa</taxon>
        <taxon>Arthropoda</taxon>
        <taxon>Hexapoda</taxon>
        <taxon>Insecta</taxon>
        <taxon>Pterygota</taxon>
        <taxon>Neoptera</taxon>
        <taxon>Endopterygota</taxon>
        <taxon>Coleoptera</taxon>
        <taxon>Polyphaga</taxon>
        <taxon>Elateriformia</taxon>
        <taxon>Elateroidea</taxon>
        <taxon>Elateridae</taxon>
        <taxon>Agrypninae</taxon>
        <taxon>Pyrophorini</taxon>
        <taxon>Ignelater</taxon>
    </lineage>
</organism>
<dbReference type="InterPro" id="IPR029526">
    <property type="entry name" value="PGBD"/>
</dbReference>
<dbReference type="OrthoDB" id="6781365at2759"/>
<proteinExistence type="predicted"/>
<sequence length="146" mass="16722">KLNVAEFDLLLEAIPSDGEYDNLFYHPLRIWKISYLKVKIAIPLIDLVPDSNDKILWRKTGFPVAVTRVFAELCGPNISEDCETPFDVFLSVFPTQLVKHLVFKTNLYATQKGKPFVPTVVKEMKKFLEMNLLMGIKSLPSFKDDD</sequence>
<evidence type="ECO:0000313" key="2">
    <source>
        <dbReference type="EMBL" id="KAF2887945.1"/>
    </source>
</evidence>
<keyword evidence="3" id="KW-1185">Reference proteome</keyword>
<dbReference type="Pfam" id="PF13843">
    <property type="entry name" value="DDE_Tnp_1_7"/>
    <property type="match status" value="1"/>
</dbReference>
<evidence type="ECO:0000313" key="3">
    <source>
        <dbReference type="Proteomes" id="UP000801492"/>
    </source>
</evidence>